<dbReference type="PANTHER" id="PTHR23306">
    <property type="entry name" value="TUMOR SUSCEPTIBILITY GENE 101 PROTEIN-RELATED"/>
    <property type="match status" value="1"/>
</dbReference>
<evidence type="ECO:0000259" key="10">
    <source>
        <dbReference type="PROSITE" id="PS51322"/>
    </source>
</evidence>
<accession>A0A8K0JTJ4</accession>
<feature type="compositionally biased region" description="Low complexity" evidence="8">
    <location>
        <begin position="357"/>
        <end position="368"/>
    </location>
</feature>
<evidence type="ECO:0000313" key="11">
    <source>
        <dbReference type="EMBL" id="KAG7562511.1"/>
    </source>
</evidence>
<dbReference type="GO" id="GO:0000813">
    <property type="term" value="C:ESCRT I complex"/>
    <property type="evidence" value="ECO:0007669"/>
    <property type="project" value="TreeGrafter"/>
</dbReference>
<evidence type="ECO:0000256" key="6">
    <source>
        <dbReference type="ARBA" id="ARBA00023054"/>
    </source>
</evidence>
<dbReference type="Pfam" id="PF09454">
    <property type="entry name" value="Vps23_core"/>
    <property type="match status" value="1"/>
</dbReference>
<dbReference type="InterPro" id="IPR017916">
    <property type="entry name" value="SB_dom"/>
</dbReference>
<proteinExistence type="inferred from homology"/>
<dbReference type="InterPro" id="IPR052070">
    <property type="entry name" value="ESCRT-I_UEV_domain"/>
</dbReference>
<keyword evidence="6" id="KW-0175">Coiled coil</keyword>
<reference evidence="11" key="1">
    <citation type="submission" date="2020-04" db="EMBL/GenBank/DDBJ databases">
        <title>Analysis of mating type loci in Filobasidium floriforme.</title>
        <authorList>
            <person name="Nowrousian M."/>
        </authorList>
    </citation>
    <scope>NUCLEOTIDE SEQUENCE</scope>
    <source>
        <strain evidence="11">CBS 6242</strain>
    </source>
</reference>
<comment type="caution">
    <text evidence="11">The sequence shown here is derived from an EMBL/GenBank/DDBJ whole genome shotgun (WGS) entry which is preliminary data.</text>
</comment>
<dbReference type="GO" id="GO:0072666">
    <property type="term" value="P:establishment of protein localization to vacuole"/>
    <property type="evidence" value="ECO:0007669"/>
    <property type="project" value="UniProtKB-ARBA"/>
</dbReference>
<evidence type="ECO:0000256" key="5">
    <source>
        <dbReference type="ARBA" id="ARBA00022927"/>
    </source>
</evidence>
<evidence type="ECO:0000256" key="4">
    <source>
        <dbReference type="ARBA" id="ARBA00022753"/>
    </source>
</evidence>
<dbReference type="Pfam" id="PF05743">
    <property type="entry name" value="UEV"/>
    <property type="match status" value="1"/>
</dbReference>
<dbReference type="GO" id="GO:0043162">
    <property type="term" value="P:ubiquitin-dependent protein catabolic process via the multivesicular body sorting pathway"/>
    <property type="evidence" value="ECO:0007669"/>
    <property type="project" value="UniProtKB-ARBA"/>
</dbReference>
<evidence type="ECO:0008006" key="13">
    <source>
        <dbReference type="Google" id="ProtNLM"/>
    </source>
</evidence>
<keyword evidence="3 7" id="KW-0813">Transport</keyword>
<evidence type="ECO:0000256" key="8">
    <source>
        <dbReference type="SAM" id="MobiDB-lite"/>
    </source>
</evidence>
<keyword evidence="12" id="KW-1185">Reference proteome</keyword>
<feature type="compositionally biased region" description="Polar residues" evidence="8">
    <location>
        <begin position="158"/>
        <end position="168"/>
    </location>
</feature>
<comment type="similarity">
    <text evidence="2">Belongs to the ubiquitin-conjugating enzyme family. UEV subfamily.</text>
</comment>
<dbReference type="InterPro" id="IPR037202">
    <property type="entry name" value="ESCRT_assembly_dom"/>
</dbReference>
<dbReference type="PROSITE" id="PS51312">
    <property type="entry name" value="SB"/>
    <property type="match status" value="1"/>
</dbReference>
<protein>
    <recommendedName>
        <fullName evidence="13">UEV domain-containing protein</fullName>
    </recommendedName>
</protein>
<comment type="subcellular location">
    <subcellularLocation>
        <location evidence="1">Endosome</location>
    </subcellularLocation>
</comment>
<dbReference type="OrthoDB" id="306304at2759"/>
<feature type="compositionally biased region" description="Polar residues" evidence="8">
    <location>
        <begin position="329"/>
        <end position="344"/>
    </location>
</feature>
<dbReference type="EMBL" id="JABELV010000031">
    <property type="protein sequence ID" value="KAG7562511.1"/>
    <property type="molecule type" value="Genomic_DNA"/>
</dbReference>
<dbReference type="Gene3D" id="6.10.140.820">
    <property type="match status" value="1"/>
</dbReference>
<evidence type="ECO:0000256" key="3">
    <source>
        <dbReference type="ARBA" id="ARBA00022448"/>
    </source>
</evidence>
<dbReference type="PANTHER" id="PTHR23306:SF3">
    <property type="entry name" value="TUMOR SUPPRESSOR PROTEIN 101"/>
    <property type="match status" value="1"/>
</dbReference>
<feature type="compositionally biased region" description="Polar residues" evidence="8">
    <location>
        <begin position="379"/>
        <end position="391"/>
    </location>
</feature>
<feature type="compositionally biased region" description="Pro residues" evidence="8">
    <location>
        <begin position="426"/>
        <end position="435"/>
    </location>
</feature>
<keyword evidence="4" id="KW-0967">Endosome</keyword>
<dbReference type="AlphaFoldDB" id="A0A8K0JTJ4"/>
<organism evidence="11 12">
    <name type="scientific">Filobasidium floriforme</name>
    <dbReference type="NCBI Taxonomy" id="5210"/>
    <lineage>
        <taxon>Eukaryota</taxon>
        <taxon>Fungi</taxon>
        <taxon>Dikarya</taxon>
        <taxon>Basidiomycota</taxon>
        <taxon>Agaricomycotina</taxon>
        <taxon>Tremellomycetes</taxon>
        <taxon>Filobasidiales</taxon>
        <taxon>Filobasidiaceae</taxon>
        <taxon>Filobasidium</taxon>
    </lineage>
</organism>
<evidence type="ECO:0000256" key="7">
    <source>
        <dbReference type="PROSITE-ProRule" id="PRU00644"/>
    </source>
</evidence>
<feature type="region of interest" description="Disordered" evidence="8">
    <location>
        <begin position="150"/>
        <end position="438"/>
    </location>
</feature>
<feature type="compositionally biased region" description="Pro residues" evidence="8">
    <location>
        <begin position="238"/>
        <end position="248"/>
    </location>
</feature>
<dbReference type="SUPFAM" id="SSF54495">
    <property type="entry name" value="UBC-like"/>
    <property type="match status" value="1"/>
</dbReference>
<dbReference type="Gene3D" id="3.10.110.10">
    <property type="entry name" value="Ubiquitin Conjugating Enzyme"/>
    <property type="match status" value="1"/>
</dbReference>
<dbReference type="GO" id="GO:0006886">
    <property type="term" value="P:intracellular protein transport"/>
    <property type="evidence" value="ECO:0007669"/>
    <property type="project" value="UniProtKB-ARBA"/>
</dbReference>
<dbReference type="SUPFAM" id="SSF140111">
    <property type="entry name" value="Endosomal sorting complex assembly domain"/>
    <property type="match status" value="1"/>
</dbReference>
<name>A0A8K0JTJ4_9TREE</name>
<feature type="compositionally biased region" description="Pro residues" evidence="8">
    <location>
        <begin position="267"/>
        <end position="276"/>
    </location>
</feature>
<feature type="domain" description="SB" evidence="9">
    <location>
        <begin position="531"/>
        <end position="599"/>
    </location>
</feature>
<dbReference type="InterPro" id="IPR016135">
    <property type="entry name" value="UBQ-conjugating_enzyme/RWD"/>
</dbReference>
<evidence type="ECO:0000313" key="12">
    <source>
        <dbReference type="Proteomes" id="UP000812966"/>
    </source>
</evidence>
<dbReference type="InterPro" id="IPR008883">
    <property type="entry name" value="UEV_N"/>
</dbReference>
<keyword evidence="5 7" id="KW-0653">Protein transport</keyword>
<dbReference type="Proteomes" id="UP000812966">
    <property type="component" value="Unassembled WGS sequence"/>
</dbReference>
<evidence type="ECO:0000259" key="9">
    <source>
        <dbReference type="PROSITE" id="PS51312"/>
    </source>
</evidence>
<evidence type="ECO:0000256" key="2">
    <source>
        <dbReference type="ARBA" id="ARBA00009594"/>
    </source>
</evidence>
<dbReference type="PROSITE" id="PS51322">
    <property type="entry name" value="UEV"/>
    <property type="match status" value="1"/>
</dbReference>
<feature type="domain" description="UEV" evidence="10">
    <location>
        <begin position="8"/>
        <end position="153"/>
    </location>
</feature>
<sequence>MTTPQQQQVVKQWLERVLSPYPSSDTLSREALAALAKYPTLSIKTDAYTYDSGQTHLLVQLHGTIPISYRNQTYHIPIVVWFPLEYPRRPPLAYVTPTRDMSIRKSKEVEPSGKVGGDMVEMWERKWEAHSLAAMLSWMQDLFSAQPPVYARPPTTPMTPTQFSSAATRPQSPGQPPPRPTPPDQPRMNGSYVQQNVNGMASPPGVPVRPRQLVMPGLGSYSDPSPIAGRSEQLPAYKPGPAPPPIPASPLRQGPPAHDIRGSPGSSTPPPRPGPPTIAGRPVSNYDTYDGRDAPNRMPSVRSDTGVSYGPPPGQYPPGQDRQAPPSPQQQQGIYQHVQNQQPSYAPIPSGSPLPPQGQSHHSSRQSSLAPQHSGPGMHSNTPNPGQSMIPQHQPRAAPKPPITDLLADDSIVDETPLSNSTSPGGPVPARPLPPSTLHLHSLVHSHLSSRLPPLLEHLQGQTRQLLGVQADLSSGEPAIRDEMARLEAVRAVCIGVADKMGAVVSAGEERVRDLERRGEVAVDEVVCSVSIVHNQLIDLVAEDNAIEDTIYHLARALDAERIDLNTFLKQTRNLAREQYQKRALIEKIREELEKGRPEGA</sequence>
<evidence type="ECO:0000256" key="1">
    <source>
        <dbReference type="ARBA" id="ARBA00004177"/>
    </source>
</evidence>
<dbReference type="CDD" id="cd11685">
    <property type="entry name" value="UEV_TSG101-like"/>
    <property type="match status" value="1"/>
</dbReference>
<feature type="compositionally biased region" description="Pro residues" evidence="8">
    <location>
        <begin position="173"/>
        <end position="185"/>
    </location>
</feature>
<gene>
    <name evidence="11" type="ORF">FFLO_02090</name>
</gene>
<dbReference type="GO" id="GO:0043130">
    <property type="term" value="F:ubiquitin binding"/>
    <property type="evidence" value="ECO:0007669"/>
    <property type="project" value="TreeGrafter"/>
</dbReference>